<feature type="compositionally biased region" description="Polar residues" evidence="1">
    <location>
        <begin position="135"/>
        <end position="160"/>
    </location>
</feature>
<gene>
    <name evidence="2" type="ORF">ACJEBJ_07220</name>
</gene>
<evidence type="ECO:0000313" key="3">
    <source>
        <dbReference type="Proteomes" id="UP001623008"/>
    </source>
</evidence>
<proteinExistence type="predicted"/>
<feature type="region of interest" description="Disordered" evidence="1">
    <location>
        <begin position="131"/>
        <end position="160"/>
    </location>
</feature>
<comment type="caution">
    <text evidence="2">The sequence shown here is derived from an EMBL/GenBank/DDBJ whole genome shotgun (WGS) entry which is preliminary data.</text>
</comment>
<dbReference type="Proteomes" id="UP001623008">
    <property type="component" value="Unassembled WGS sequence"/>
</dbReference>
<dbReference type="RefSeq" id="WP_406596988.1">
    <property type="nucleotide sequence ID" value="NZ_JBJHQF010000007.1"/>
</dbReference>
<accession>A0ABW8QWT3</accession>
<name>A0ABW8QWT3_9PSED</name>
<evidence type="ECO:0000313" key="2">
    <source>
        <dbReference type="EMBL" id="MFK9003911.1"/>
    </source>
</evidence>
<organism evidence="2 3">
    <name type="scientific">Pseudomonas pergaminensis</name>
    <dbReference type="NCBI Taxonomy" id="2853159"/>
    <lineage>
        <taxon>Bacteria</taxon>
        <taxon>Pseudomonadati</taxon>
        <taxon>Pseudomonadota</taxon>
        <taxon>Gammaproteobacteria</taxon>
        <taxon>Pseudomonadales</taxon>
        <taxon>Pseudomonadaceae</taxon>
        <taxon>Pseudomonas</taxon>
    </lineage>
</organism>
<evidence type="ECO:0000256" key="1">
    <source>
        <dbReference type="SAM" id="MobiDB-lite"/>
    </source>
</evidence>
<protein>
    <submittedName>
        <fullName evidence="2">Uncharacterized protein</fullName>
    </submittedName>
</protein>
<sequence length="160" mass="15968">MNASALTAPVTASQIASVLTSLIAPQPAPTPTNAGTADLSVEKDVDVKPRMQHQKLTSLGQTLLQSAGVLLPTALHNNENKEKAAGAGLMAGGAAAEGIGKRIGSSGGIGAKALGAGLVFLGRAAQDVGKARYDNSGSTTGSTGNYNAYSPKNWKGPSQA</sequence>
<reference evidence="2 3" key="1">
    <citation type="submission" date="2024-11" db="EMBL/GenBank/DDBJ databases">
        <authorList>
            <person name="Lucas J.A."/>
        </authorList>
    </citation>
    <scope>NUCLEOTIDE SEQUENCE [LARGE SCALE GENOMIC DNA]</scope>
    <source>
        <strain evidence="2 3">Z 7.15</strain>
    </source>
</reference>
<keyword evidence="3" id="KW-1185">Reference proteome</keyword>
<dbReference type="EMBL" id="JBJHQF010000007">
    <property type="protein sequence ID" value="MFK9003911.1"/>
    <property type="molecule type" value="Genomic_DNA"/>
</dbReference>